<proteinExistence type="predicted"/>
<name>A0A2J8I7A2_VIBDI</name>
<dbReference type="AlphaFoldDB" id="A0A2J8I7A2"/>
<feature type="transmembrane region" description="Helical" evidence="1">
    <location>
        <begin position="113"/>
        <end position="132"/>
    </location>
</feature>
<evidence type="ECO:0000313" key="3">
    <source>
        <dbReference type="Proteomes" id="UP000236449"/>
    </source>
</evidence>
<comment type="caution">
    <text evidence="2">The sequence shown here is derived from an EMBL/GenBank/DDBJ whole genome shotgun (WGS) entry which is preliminary data.</text>
</comment>
<dbReference type="OrthoDB" id="5915482at2"/>
<keyword evidence="1" id="KW-0472">Membrane</keyword>
<evidence type="ECO:0000256" key="1">
    <source>
        <dbReference type="SAM" id="Phobius"/>
    </source>
</evidence>
<dbReference type="EMBL" id="POSK01000002">
    <property type="protein sequence ID" value="PNI06381.1"/>
    <property type="molecule type" value="Genomic_DNA"/>
</dbReference>
<feature type="transmembrane region" description="Helical" evidence="1">
    <location>
        <begin position="175"/>
        <end position="194"/>
    </location>
</feature>
<evidence type="ECO:0000313" key="2">
    <source>
        <dbReference type="EMBL" id="PNI06381.1"/>
    </source>
</evidence>
<protein>
    <submittedName>
        <fullName evidence="2">Uncharacterized protein</fullName>
    </submittedName>
</protein>
<organism evidence="2 3">
    <name type="scientific">Vibrio diazotrophicus</name>
    <dbReference type="NCBI Taxonomy" id="685"/>
    <lineage>
        <taxon>Bacteria</taxon>
        <taxon>Pseudomonadati</taxon>
        <taxon>Pseudomonadota</taxon>
        <taxon>Gammaproteobacteria</taxon>
        <taxon>Vibrionales</taxon>
        <taxon>Vibrionaceae</taxon>
        <taxon>Vibrio</taxon>
    </lineage>
</organism>
<feature type="transmembrane region" description="Helical" evidence="1">
    <location>
        <begin position="46"/>
        <end position="69"/>
    </location>
</feature>
<gene>
    <name evidence="2" type="ORF">C1N32_05135</name>
</gene>
<keyword evidence="1" id="KW-1133">Transmembrane helix</keyword>
<dbReference type="RefSeq" id="WP_102955203.1">
    <property type="nucleotide sequence ID" value="NZ_JAPWHJ010000006.1"/>
</dbReference>
<reference evidence="2 3" key="1">
    <citation type="submission" date="2018-01" db="EMBL/GenBank/DDBJ databases">
        <title>Draft genome sequences of six Vibrio diazotrophicus strains isolated from deep-sea sediments of the Baltic Sea.</title>
        <authorList>
            <person name="Castillo D."/>
            <person name="Vandieken V."/>
            <person name="Chiang O."/>
            <person name="Middelboe M."/>
        </authorList>
    </citation>
    <scope>NUCLEOTIDE SEQUENCE [LARGE SCALE GENOMIC DNA]</scope>
    <source>
        <strain evidence="2 3">60.27F</strain>
    </source>
</reference>
<dbReference type="Proteomes" id="UP000236449">
    <property type="component" value="Unassembled WGS sequence"/>
</dbReference>
<feature type="transmembrane region" description="Helical" evidence="1">
    <location>
        <begin position="6"/>
        <end position="25"/>
    </location>
</feature>
<sequence length="227" mass="24972">MVYSLLSVFAPMLLGAQIILTMILVKGDICPGQRGRIHKILPSIGVLWLAVASIKIEAFLVVFAIFYFYSRVQTTKTRDEGPIWVLYLANGLSLAYVGVLISEAASWSASLSLFMMIFLLGSVFANMLLSIARSRLDAFHRILPVVGILSAMATTLCIVPFAYSLESEQLAELTMPLIISFSLLIAGIVFWSWHIITAKKPEKGQLAVAFLLVLLASTGFHSLYLIQ</sequence>
<keyword evidence="1" id="KW-0812">Transmembrane</keyword>
<accession>A0A2J8I7A2</accession>
<feature type="transmembrane region" description="Helical" evidence="1">
    <location>
        <begin position="81"/>
        <end position="101"/>
    </location>
</feature>
<feature type="transmembrane region" description="Helical" evidence="1">
    <location>
        <begin position="206"/>
        <end position="226"/>
    </location>
</feature>
<feature type="transmembrane region" description="Helical" evidence="1">
    <location>
        <begin position="138"/>
        <end position="163"/>
    </location>
</feature>